<dbReference type="OMA" id="WINEERP"/>
<name>A0A913Z4N6_PATMI</name>
<protein>
    <recommendedName>
        <fullName evidence="3">Reverse transcriptase domain-containing protein</fullName>
    </recommendedName>
</protein>
<dbReference type="SUPFAM" id="SSF56672">
    <property type="entry name" value="DNA/RNA polymerases"/>
    <property type="match status" value="1"/>
</dbReference>
<dbReference type="PANTHER" id="PTHR47331:SF1">
    <property type="entry name" value="GAG-LIKE PROTEIN"/>
    <property type="match status" value="1"/>
</dbReference>
<proteinExistence type="predicted"/>
<dbReference type="Gene3D" id="3.10.10.10">
    <property type="entry name" value="HIV Type 1 Reverse Transcriptase, subunit A, domain 1"/>
    <property type="match status" value="1"/>
</dbReference>
<keyword evidence="2" id="KW-1185">Reference proteome</keyword>
<dbReference type="OrthoDB" id="8194935at2759"/>
<dbReference type="EnsemblMetazoa" id="XM_038190801.1">
    <property type="protein sequence ID" value="XP_038046729.1"/>
    <property type="gene ID" value="LOC119720934"/>
</dbReference>
<dbReference type="AlphaFoldDB" id="A0A913Z4N6"/>
<dbReference type="Gene3D" id="3.30.70.270">
    <property type="match status" value="1"/>
</dbReference>
<dbReference type="Pfam" id="PF05380">
    <property type="entry name" value="Peptidase_A17"/>
    <property type="match status" value="1"/>
</dbReference>
<reference evidence="1" key="1">
    <citation type="submission" date="2022-11" db="UniProtKB">
        <authorList>
            <consortium name="EnsemblMetazoa"/>
        </authorList>
    </citation>
    <scope>IDENTIFICATION</scope>
</reference>
<accession>A0A913Z4N6</accession>
<dbReference type="GeneID" id="119720934"/>
<dbReference type="InterPro" id="IPR043128">
    <property type="entry name" value="Rev_trsase/Diguanyl_cyclase"/>
</dbReference>
<dbReference type="RefSeq" id="XP_038046729.1">
    <property type="nucleotide sequence ID" value="XM_038190801.1"/>
</dbReference>
<organism evidence="1 2">
    <name type="scientific">Patiria miniata</name>
    <name type="common">Bat star</name>
    <name type="synonym">Asterina miniata</name>
    <dbReference type="NCBI Taxonomy" id="46514"/>
    <lineage>
        <taxon>Eukaryota</taxon>
        <taxon>Metazoa</taxon>
        <taxon>Echinodermata</taxon>
        <taxon>Eleutherozoa</taxon>
        <taxon>Asterozoa</taxon>
        <taxon>Asteroidea</taxon>
        <taxon>Valvatacea</taxon>
        <taxon>Valvatida</taxon>
        <taxon>Asterinidae</taxon>
        <taxon>Patiria</taxon>
    </lineage>
</organism>
<dbReference type="Proteomes" id="UP000887568">
    <property type="component" value="Unplaced"/>
</dbReference>
<evidence type="ECO:0008006" key="3">
    <source>
        <dbReference type="Google" id="ProtNLM"/>
    </source>
</evidence>
<dbReference type="InterPro" id="IPR008042">
    <property type="entry name" value="Retrotrans_Pao"/>
</dbReference>
<evidence type="ECO:0000313" key="2">
    <source>
        <dbReference type="Proteomes" id="UP000887568"/>
    </source>
</evidence>
<sequence>MSTVAQLKTTRTSAKRAVTNDISPMPAYEHDGVIVDLLIGQDNAEALVPLEVRRGSPEQPFAVRTLFGWCVNGRSPVGRVSRKVVSNFVSCLPIDDVSKLWKIENEGLECSSWSQEDRSVIKLWDREHRKIDGHYELPIPWRDREESLPNNFVVAKSRLDSLDKRLVEGGLYPKYKAEINKLLHKGYAERVPPDEIMTGERIWYLPHHAVVTDKKPDKLRVVYDCACKFKGKSLNERCLQGPDLINKLLLVLLRFRQHSIAIQADIEAMYNQVKIPPRDRDALRFLWYSDGLLEYYRMTSHLFGGVWCASSSTYALSRTVIDTPNVHPLVRYTVNKSFYVDDCLSSVSSKTDAKTVIKETPKVLRKGGFSLKKFVVNDEELLSEVSEDCVAEEVRTFGPLCESRTLGTKWKVSTDEFFFEVGRDRESPITRRKMLSAVSSIFDPLGLLGPVVLAGKLLFQKATADKLSWDEAVPSQLEDAWYSWVQSCHAMKQLKIPRCVKPREFDDAFIELHHFSDASSKAYGCCSYIRCVNKHGMVHVQLIISKNKVTPLKQCTIPRLELQAAVVAVKVDALLRRELDLDITCSNFWTDSEIVLKYISNDSRRFHIFVGNRVGLIRELTDSNQWHHIDSKSNPADLVTRPQSCLKSDDKWFHGPDILHKYKHDWDMGDRKPVDLMNEDPEVRKTSIAAFGAVTTESLDVVDKGYACQLNRVVENDPIDQLMHNSSSWYRMKRALAWWLRFLEFLMKRKLTVEAIVNGRPLTKVNDDPSDPAVITPNHLLLLRNSSSYPPDSSFHE</sequence>
<dbReference type="PANTHER" id="PTHR47331">
    <property type="entry name" value="PHD-TYPE DOMAIN-CONTAINING PROTEIN"/>
    <property type="match status" value="1"/>
</dbReference>
<evidence type="ECO:0000313" key="1">
    <source>
        <dbReference type="EnsemblMetazoa" id="XP_038046729.1"/>
    </source>
</evidence>
<dbReference type="InterPro" id="IPR043502">
    <property type="entry name" value="DNA/RNA_pol_sf"/>
</dbReference>